<keyword evidence="6" id="KW-1185">Reference proteome</keyword>
<dbReference type="InterPro" id="IPR012001">
    <property type="entry name" value="Thiamin_PyroP_enz_TPP-bd_dom"/>
</dbReference>
<name>A0A068SX27_NEOGA</name>
<dbReference type="InterPro" id="IPR029061">
    <property type="entry name" value="THDP-binding"/>
</dbReference>
<proteinExistence type="inferred from homology"/>
<dbReference type="SUPFAM" id="SSF52467">
    <property type="entry name" value="DHS-like NAD/FAD-binding domain"/>
    <property type="match status" value="1"/>
</dbReference>
<dbReference type="PANTHER" id="PTHR18968:SF86">
    <property type="entry name" value="ACETOLACTATE SYNTHASE LARGE SUBUNIT ILVX-RELATED"/>
    <property type="match status" value="1"/>
</dbReference>
<evidence type="ECO:0000313" key="5">
    <source>
        <dbReference type="EMBL" id="CDN49650.1"/>
    </source>
</evidence>
<evidence type="ECO:0000313" key="6">
    <source>
        <dbReference type="Proteomes" id="UP000028181"/>
    </source>
</evidence>
<dbReference type="GO" id="GO:0050660">
    <property type="term" value="F:flavin adenine dinucleotide binding"/>
    <property type="evidence" value="ECO:0007669"/>
    <property type="project" value="TreeGrafter"/>
</dbReference>
<dbReference type="KEGG" id="ngg:RG540_CH34860"/>
<dbReference type="InterPro" id="IPR045229">
    <property type="entry name" value="TPP_enz"/>
</dbReference>
<dbReference type="AlphaFoldDB" id="A0A068SX27"/>
<accession>A0A068SX27</accession>
<comment type="similarity">
    <text evidence="1">Belongs to the TPP enzyme family.</text>
</comment>
<feature type="domain" description="Thiamine pyrophosphate enzyme N-terminal TPP-binding" evidence="4">
    <location>
        <begin position="1"/>
        <end position="106"/>
    </location>
</feature>
<dbReference type="GO" id="GO:0003984">
    <property type="term" value="F:acetolactate synthase activity"/>
    <property type="evidence" value="ECO:0007669"/>
    <property type="project" value="TreeGrafter"/>
</dbReference>
<dbReference type="Gene3D" id="3.40.50.1220">
    <property type="entry name" value="TPP-binding domain"/>
    <property type="match status" value="1"/>
</dbReference>
<dbReference type="Pfam" id="PF02775">
    <property type="entry name" value="TPP_enzyme_C"/>
    <property type="match status" value="1"/>
</dbReference>
<evidence type="ECO:0000259" key="3">
    <source>
        <dbReference type="Pfam" id="PF02775"/>
    </source>
</evidence>
<dbReference type="EMBL" id="HG938353">
    <property type="protein sequence ID" value="CDN49650.1"/>
    <property type="molecule type" value="Genomic_DNA"/>
</dbReference>
<dbReference type="GO" id="GO:0044281">
    <property type="term" value="P:small molecule metabolic process"/>
    <property type="evidence" value="ECO:0007669"/>
    <property type="project" value="UniProtKB-ARBA"/>
</dbReference>
<evidence type="ECO:0000256" key="1">
    <source>
        <dbReference type="ARBA" id="ARBA00007812"/>
    </source>
</evidence>
<keyword evidence="2" id="KW-0786">Thiamine pyrophosphate</keyword>
<reference evidence="6" key="1">
    <citation type="journal article" date="2014" name="BMC Genomics">
        <title>Genome sequencing of two Neorhizobium galegae strains reveals a noeT gene responsible for the unusual acetylation of the nodulation factors.</title>
        <authorList>
            <person name="Osterman J."/>
            <person name="Marsh J."/>
            <person name="Laine P.K."/>
            <person name="Zeng Z."/>
            <person name="Alatalo E."/>
            <person name="Sullivan J.T."/>
            <person name="Young J.P."/>
            <person name="Thomas-Oates J."/>
            <person name="Paulin L."/>
            <person name="Lindstrom K."/>
        </authorList>
    </citation>
    <scope>NUCLEOTIDE SEQUENCE [LARGE SCALE GENOMIC DNA]</scope>
    <source>
        <strain evidence="6">HAMBI 540</strain>
    </source>
</reference>
<dbReference type="OrthoDB" id="9773408at2"/>
<dbReference type="Pfam" id="PF02776">
    <property type="entry name" value="TPP_enzyme_N"/>
    <property type="match status" value="1"/>
</dbReference>
<dbReference type="CDD" id="cd07035">
    <property type="entry name" value="TPP_PYR_POX_like"/>
    <property type="match status" value="1"/>
</dbReference>
<dbReference type="Gene3D" id="3.40.50.970">
    <property type="match status" value="2"/>
</dbReference>
<dbReference type="InterPro" id="IPR029035">
    <property type="entry name" value="DHS-like_NAD/FAD-binding_dom"/>
</dbReference>
<dbReference type="PANTHER" id="PTHR18968">
    <property type="entry name" value="THIAMINE PYROPHOSPHATE ENZYMES"/>
    <property type="match status" value="1"/>
</dbReference>
<dbReference type="NCBIfam" id="NF005760">
    <property type="entry name" value="PRK07586.1"/>
    <property type="match status" value="1"/>
</dbReference>
<protein>
    <submittedName>
        <fullName evidence="5">Acetohydroxyacid synthase IlvX</fullName>
    </submittedName>
</protein>
<evidence type="ECO:0000256" key="2">
    <source>
        <dbReference type="ARBA" id="ARBA00023052"/>
    </source>
</evidence>
<dbReference type="GeneID" id="24257390"/>
<dbReference type="Proteomes" id="UP000028181">
    <property type="component" value="Chromosome I"/>
</dbReference>
<sequence length="517" mass="54286">MNGADMLCDVLLVNGVDVCFANPGTSEMHFVAALDRKPAMRCILGLSEGVVTGAADGYARMADKPAATLLHLGPGLANGLANLHNARRARTPMLNVVGDHASYHLQYDAPLTSDIESLARPMSHWVGRAAGAADIRRCTEEGYAAALANRGVSTMILPADAAWGEVSLETLAPAAIPTPPAIDAEALKASVTALRSGKRVVIMLAGRAMREKPVETAGRIAASTGAALFSTSSGRSARGAGRAFVRPVPYKIDLAVEALKDFEVAICIGGPRPVTFFAYPGKPSTTLPPSCEVIQLAEHEHDLAEVLAILADALGIKPDADFVRNRFTQDDIQVPTGALTPDAISFAIGRRLPENAIIIDEGLTSVGQYPVLAPGLPPHDHLPITGGAIGIGIPLAAGAAIGAPDRKVIAMQADGSGMYTVQGLWTQAREQLDVVTVVFANSAYRILQGEMTNVGVNAYGRNAQRMLDLDAPKLDWCSLAKGLGVEAGRATTIEEFVKLFDGALSRRGPFLIEAVID</sequence>
<dbReference type="eggNOG" id="COG0028">
    <property type="taxonomic scope" value="Bacteria"/>
</dbReference>
<dbReference type="CDD" id="cd02002">
    <property type="entry name" value="TPP_BFDC"/>
    <property type="match status" value="1"/>
</dbReference>
<organism evidence="5 6">
    <name type="scientific">Neorhizobium galegae bv. orientalis str. HAMBI 540</name>
    <dbReference type="NCBI Taxonomy" id="1028800"/>
    <lineage>
        <taxon>Bacteria</taxon>
        <taxon>Pseudomonadati</taxon>
        <taxon>Pseudomonadota</taxon>
        <taxon>Alphaproteobacteria</taxon>
        <taxon>Hyphomicrobiales</taxon>
        <taxon>Rhizobiaceae</taxon>
        <taxon>Rhizobium/Agrobacterium group</taxon>
        <taxon>Neorhizobium</taxon>
    </lineage>
</organism>
<dbReference type="SUPFAM" id="SSF52518">
    <property type="entry name" value="Thiamin diphosphate-binding fold (THDP-binding)"/>
    <property type="match status" value="2"/>
</dbReference>
<dbReference type="PATRIC" id="fig|1028800.3.peg.3543"/>
<dbReference type="RefSeq" id="WP_038590414.1">
    <property type="nucleotide sequence ID" value="NZ_HG938353.1"/>
</dbReference>
<dbReference type="HOGENOM" id="CLU_013748_8_0_5"/>
<dbReference type="GO" id="GO:0030976">
    <property type="term" value="F:thiamine pyrophosphate binding"/>
    <property type="evidence" value="ECO:0007669"/>
    <property type="project" value="InterPro"/>
</dbReference>
<evidence type="ECO:0000259" key="4">
    <source>
        <dbReference type="Pfam" id="PF02776"/>
    </source>
</evidence>
<gene>
    <name evidence="5" type="primary">ilvX</name>
    <name evidence="5" type="ORF">RG540_CH34860</name>
</gene>
<feature type="domain" description="Thiamine pyrophosphate enzyme TPP-binding" evidence="3">
    <location>
        <begin position="377"/>
        <end position="513"/>
    </location>
</feature>
<dbReference type="InterPro" id="IPR011766">
    <property type="entry name" value="TPP_enzyme_TPP-bd"/>
</dbReference>